<evidence type="ECO:0000256" key="4">
    <source>
        <dbReference type="ARBA" id="ARBA00023002"/>
    </source>
</evidence>
<name>W4FHP8_APHAT</name>
<keyword evidence="3" id="KW-0521">NADP</keyword>
<comment type="subcellular location">
    <subcellularLocation>
        <location evidence="1">Cytoplasm</location>
    </subcellularLocation>
</comment>
<dbReference type="STRING" id="112090.W4FHP8"/>
<dbReference type="PRINTS" id="PR00081">
    <property type="entry name" value="GDHRDH"/>
</dbReference>
<dbReference type="Gene3D" id="3.40.50.720">
    <property type="entry name" value="NAD(P)-binding Rossmann-like Domain"/>
    <property type="match status" value="1"/>
</dbReference>
<dbReference type="GeneID" id="20818671"/>
<gene>
    <name evidence="5" type="ORF">H257_16675</name>
</gene>
<protein>
    <submittedName>
        <fullName evidence="5">Sepiapterin reductase</fullName>
    </submittedName>
</protein>
<dbReference type="PANTHER" id="PTHR44085:SF2">
    <property type="entry name" value="SEPIAPTERIN REDUCTASE"/>
    <property type="match status" value="1"/>
</dbReference>
<evidence type="ECO:0000313" key="5">
    <source>
        <dbReference type="EMBL" id="ETV66985.1"/>
    </source>
</evidence>
<accession>W4FHP8</accession>
<dbReference type="Pfam" id="PF00106">
    <property type="entry name" value="adh_short"/>
    <property type="match status" value="1"/>
</dbReference>
<dbReference type="GO" id="GO:0005737">
    <property type="term" value="C:cytoplasm"/>
    <property type="evidence" value="ECO:0007669"/>
    <property type="project" value="UniProtKB-SubCell"/>
</dbReference>
<dbReference type="RefSeq" id="XP_009843502.1">
    <property type="nucleotide sequence ID" value="XM_009845200.1"/>
</dbReference>
<organism evidence="5">
    <name type="scientific">Aphanomyces astaci</name>
    <name type="common">Crayfish plague agent</name>
    <dbReference type="NCBI Taxonomy" id="112090"/>
    <lineage>
        <taxon>Eukaryota</taxon>
        <taxon>Sar</taxon>
        <taxon>Stramenopiles</taxon>
        <taxon>Oomycota</taxon>
        <taxon>Saprolegniomycetes</taxon>
        <taxon>Saprolegniales</taxon>
        <taxon>Verrucalvaceae</taxon>
        <taxon>Aphanomyces</taxon>
    </lineage>
</organism>
<reference evidence="5" key="1">
    <citation type="submission" date="2013-12" db="EMBL/GenBank/DDBJ databases">
        <title>The Genome Sequence of Aphanomyces astaci APO3.</title>
        <authorList>
            <consortium name="The Broad Institute Genomics Platform"/>
            <person name="Russ C."/>
            <person name="Tyler B."/>
            <person name="van West P."/>
            <person name="Dieguez-Uribeondo J."/>
            <person name="Young S.K."/>
            <person name="Zeng Q."/>
            <person name="Gargeya S."/>
            <person name="Fitzgerald M."/>
            <person name="Abouelleil A."/>
            <person name="Alvarado L."/>
            <person name="Chapman S.B."/>
            <person name="Gainer-Dewar J."/>
            <person name="Goldberg J."/>
            <person name="Griggs A."/>
            <person name="Gujja S."/>
            <person name="Hansen M."/>
            <person name="Howarth C."/>
            <person name="Imamovic A."/>
            <person name="Ireland A."/>
            <person name="Larimer J."/>
            <person name="McCowan C."/>
            <person name="Murphy C."/>
            <person name="Pearson M."/>
            <person name="Poon T.W."/>
            <person name="Priest M."/>
            <person name="Roberts A."/>
            <person name="Saif S."/>
            <person name="Shea T."/>
            <person name="Sykes S."/>
            <person name="Wortman J."/>
            <person name="Nusbaum C."/>
            <person name="Birren B."/>
        </authorList>
    </citation>
    <scope>NUCLEOTIDE SEQUENCE [LARGE SCALE GENOMIC DNA]</scope>
    <source>
        <strain evidence="5">APO3</strain>
    </source>
</reference>
<proteinExistence type="predicted"/>
<dbReference type="GO" id="GO:0006729">
    <property type="term" value="P:tetrahydrobiopterin biosynthetic process"/>
    <property type="evidence" value="ECO:0007669"/>
    <property type="project" value="TreeGrafter"/>
</dbReference>
<evidence type="ECO:0000256" key="2">
    <source>
        <dbReference type="ARBA" id="ARBA00022490"/>
    </source>
</evidence>
<evidence type="ECO:0000256" key="1">
    <source>
        <dbReference type="ARBA" id="ARBA00004496"/>
    </source>
</evidence>
<dbReference type="PANTHER" id="PTHR44085">
    <property type="entry name" value="SEPIAPTERIN REDUCTASE"/>
    <property type="match status" value="1"/>
</dbReference>
<dbReference type="VEuPathDB" id="FungiDB:H257_16675"/>
<dbReference type="OrthoDB" id="153074at2759"/>
<dbReference type="GO" id="GO:0004757">
    <property type="term" value="F:sepiapterin reductase (NADP+) activity"/>
    <property type="evidence" value="ECO:0007669"/>
    <property type="project" value="TreeGrafter"/>
</dbReference>
<evidence type="ECO:0000256" key="3">
    <source>
        <dbReference type="ARBA" id="ARBA00022857"/>
    </source>
</evidence>
<dbReference type="InterPro" id="IPR002347">
    <property type="entry name" value="SDR_fam"/>
</dbReference>
<keyword evidence="2" id="KW-0963">Cytoplasm</keyword>
<dbReference type="SUPFAM" id="SSF51735">
    <property type="entry name" value="NAD(P)-binding Rossmann-fold domains"/>
    <property type="match status" value="1"/>
</dbReference>
<dbReference type="InterPro" id="IPR051721">
    <property type="entry name" value="Biopterin_syn/organic_redct"/>
</dbReference>
<dbReference type="EMBL" id="KI913203">
    <property type="protein sequence ID" value="ETV66985.1"/>
    <property type="molecule type" value="Genomic_DNA"/>
</dbReference>
<keyword evidence="4" id="KW-0560">Oxidoreductase</keyword>
<sequence>MAWVVLVTGGSRGFGRALALAFAANKASADDGDLHLYLWSRDAAGMAATAADVTAAWQRQTSHSIHVTQTVVDLSDDSTYGPAIDTFLEEAQVVASVDRVVVVHNAGSLGQVGRIAEVASPQVIRRHMELNVNSVLWINKRQDQMSILRLTIVNISRLLQMYGTQAQAARAARDMHFRVVATEEDTTRVKCLNFAPGPMQTEMGNEIRDGPATDPALQRMFKKLQADGTYVDVNVSAQLCVSHVFGPTLVSGTHVDYYDIYQG</sequence>
<dbReference type="AlphaFoldDB" id="W4FHP8"/>
<dbReference type="InterPro" id="IPR036291">
    <property type="entry name" value="NAD(P)-bd_dom_sf"/>
</dbReference>